<keyword evidence="1" id="KW-1133">Transmembrane helix</keyword>
<dbReference type="EMBL" id="JARTLI010000027">
    <property type="protein sequence ID" value="MED5052552.1"/>
    <property type="molecule type" value="Genomic_DNA"/>
</dbReference>
<feature type="transmembrane region" description="Helical" evidence="1">
    <location>
        <begin position="14"/>
        <end position="34"/>
    </location>
</feature>
<feature type="transmembrane region" description="Helical" evidence="1">
    <location>
        <begin position="40"/>
        <end position="58"/>
    </location>
</feature>
<dbReference type="PROSITE" id="PS51257">
    <property type="entry name" value="PROKAR_LIPOPROTEIN"/>
    <property type="match status" value="1"/>
</dbReference>
<keyword evidence="1" id="KW-0472">Membrane</keyword>
<protein>
    <recommendedName>
        <fullName evidence="4">Type II secretion system protein GspF domain-containing protein</fullName>
    </recommendedName>
</protein>
<comment type="caution">
    <text evidence="2">The sequence shown here is derived from an EMBL/GenBank/DDBJ whole genome shotgun (WGS) entry which is preliminary data.</text>
</comment>
<evidence type="ECO:0000313" key="2">
    <source>
        <dbReference type="EMBL" id="MED5052552.1"/>
    </source>
</evidence>
<evidence type="ECO:0000313" key="3">
    <source>
        <dbReference type="Proteomes" id="UP001339962"/>
    </source>
</evidence>
<feature type="transmembrane region" description="Helical" evidence="1">
    <location>
        <begin position="185"/>
        <end position="208"/>
    </location>
</feature>
<proteinExistence type="predicted"/>
<evidence type="ECO:0000256" key="1">
    <source>
        <dbReference type="SAM" id="Phobius"/>
    </source>
</evidence>
<organism evidence="2 3">
    <name type="scientific">Anoxybacteroides rupiense</name>
    <dbReference type="NCBI Taxonomy" id="311460"/>
    <lineage>
        <taxon>Bacteria</taxon>
        <taxon>Bacillati</taxon>
        <taxon>Bacillota</taxon>
        <taxon>Bacilli</taxon>
        <taxon>Bacillales</taxon>
        <taxon>Anoxybacillaceae</taxon>
        <taxon>Anoxybacteroides</taxon>
    </lineage>
</organism>
<dbReference type="Proteomes" id="UP001339962">
    <property type="component" value="Unassembled WGS sequence"/>
</dbReference>
<name>A0ABD5IW39_9BACL</name>
<feature type="transmembrane region" description="Helical" evidence="1">
    <location>
        <begin position="220"/>
        <end position="237"/>
    </location>
</feature>
<dbReference type="RefSeq" id="WP_328218743.1">
    <property type="nucleotide sequence ID" value="NZ_JARTLI010000027.1"/>
</dbReference>
<gene>
    <name evidence="2" type="ORF">P9850_12065</name>
</gene>
<accession>A0ABD5IW39</accession>
<evidence type="ECO:0008006" key="4">
    <source>
        <dbReference type="Google" id="ProtNLM"/>
    </source>
</evidence>
<keyword evidence="1" id="KW-0812">Transmembrane</keyword>
<sequence>MEEARKYEYRLTGIAYWSMTVLSGCFISFISYILLGRNPIAYALFFLGFGVPFLRLYVHKRKYRDILVDRIAIYMKSFISGLSVVNNPVKVLEEIKPLLDTDIQEEIDKAIKYLQNGMPITRAFKSMEEKYQFKQLKLFHELLEVAHTEGGGNFENLKDTVEDFEFQKLLNSELKTALVQGRRAFIQNAIIAVFLIPLVILGGLFFRVPAAYDRIANHPLLQGAIIITATLAVYSATRVEKISNYNPMERR</sequence>
<reference evidence="2 3" key="1">
    <citation type="submission" date="2023-03" db="EMBL/GenBank/DDBJ databases">
        <title>Bacillus Genome Sequencing.</title>
        <authorList>
            <person name="Dunlap C."/>
        </authorList>
    </citation>
    <scope>NUCLEOTIDE SEQUENCE [LARGE SCALE GENOMIC DNA]</scope>
    <source>
        <strain evidence="2 3">NRS-38</strain>
    </source>
</reference>
<dbReference type="AlphaFoldDB" id="A0ABD5IW39"/>